<dbReference type="AlphaFoldDB" id="F4WEQ8"/>
<sequence length="271" mass="29966">MYLMLCHPFDIQDLNAEQLQYIPKVVLLCVYGDYIDYVWDKLSEYVKADSEVRIVAATSTTISPSDGSLLNRAINALPFELHIPGYQFGGPGTWLTKRLARGNVGINPLDAACREHDIAYSRSNDFIGRHAADKEEARKRVTARDSALSERAAAAAVWTAMKAKTKIGMGMKSKKKMTTKKQILPTAKRSGMLPFLPMLGALGSLIGGAASVAKAVNDSIAARRQLEELQRHDRVMEQGRSLYLAPYKYGRGLYLSPYKRGQGVAAKKKKQ</sequence>
<dbReference type="EMBL" id="GL888106">
    <property type="protein sequence ID" value="EGI67313.1"/>
    <property type="molecule type" value="Genomic_DNA"/>
</dbReference>
<evidence type="ECO:0000313" key="2">
    <source>
        <dbReference type="EMBL" id="EGI67313.1"/>
    </source>
</evidence>
<dbReference type="Pfam" id="PF08398">
    <property type="entry name" value="Phospholip_A2_4"/>
    <property type="match status" value="1"/>
</dbReference>
<dbReference type="eggNOG" id="ENOG502RX9T">
    <property type="taxonomic scope" value="Eukaryota"/>
</dbReference>
<evidence type="ECO:0000313" key="3">
    <source>
        <dbReference type="Proteomes" id="UP000007755"/>
    </source>
</evidence>
<reference evidence="2" key="1">
    <citation type="submission" date="2011-02" db="EMBL/GenBank/DDBJ databases">
        <title>The genome of the leaf-cutting ant Acromyrmex echinatior suggests key adaptations to social evolution and fungus farming.</title>
        <authorList>
            <person name="Nygaard S."/>
            <person name="Zhang G."/>
        </authorList>
    </citation>
    <scope>NUCLEOTIDE SEQUENCE</scope>
</reference>
<dbReference type="Proteomes" id="UP000007755">
    <property type="component" value="Unassembled WGS sequence"/>
</dbReference>
<dbReference type="InterPro" id="IPR013607">
    <property type="entry name" value="Phospholipase_A2-like"/>
</dbReference>
<gene>
    <name evidence="2" type="ORF">G5I_04096</name>
</gene>
<feature type="domain" description="Phospholipase A2-like" evidence="1">
    <location>
        <begin position="80"/>
        <end position="133"/>
    </location>
</feature>
<dbReference type="InParanoid" id="F4WEQ8"/>
<protein>
    <recommendedName>
        <fullName evidence="1">Phospholipase A2-like domain-containing protein</fullName>
    </recommendedName>
</protein>
<organism evidence="3">
    <name type="scientific">Acromyrmex echinatior</name>
    <name type="common">Panamanian leafcutter ant</name>
    <name type="synonym">Acromyrmex octospinosus echinatior</name>
    <dbReference type="NCBI Taxonomy" id="103372"/>
    <lineage>
        <taxon>Eukaryota</taxon>
        <taxon>Metazoa</taxon>
        <taxon>Ecdysozoa</taxon>
        <taxon>Arthropoda</taxon>
        <taxon>Hexapoda</taxon>
        <taxon>Insecta</taxon>
        <taxon>Pterygota</taxon>
        <taxon>Neoptera</taxon>
        <taxon>Endopterygota</taxon>
        <taxon>Hymenoptera</taxon>
        <taxon>Apocrita</taxon>
        <taxon>Aculeata</taxon>
        <taxon>Formicoidea</taxon>
        <taxon>Formicidae</taxon>
        <taxon>Myrmicinae</taxon>
        <taxon>Acromyrmex</taxon>
    </lineage>
</organism>
<name>F4WEQ8_ACREC</name>
<keyword evidence="3" id="KW-1185">Reference proteome</keyword>
<dbReference type="GO" id="GO:0005198">
    <property type="term" value="F:structural molecule activity"/>
    <property type="evidence" value="ECO:0007669"/>
    <property type="project" value="InterPro"/>
</dbReference>
<accession>F4WEQ8</accession>
<evidence type="ECO:0000259" key="1">
    <source>
        <dbReference type="Pfam" id="PF08398"/>
    </source>
</evidence>
<dbReference type="OrthoDB" id="7593692at2759"/>
<proteinExistence type="predicted"/>